<protein>
    <submittedName>
        <fullName evidence="5">Fic family protein</fullName>
    </submittedName>
</protein>
<feature type="binding site" evidence="1">
    <location>
        <position position="190"/>
    </location>
    <ligand>
        <name>ATP</name>
        <dbReference type="ChEBI" id="CHEBI:30616"/>
    </ligand>
</feature>
<dbReference type="PANTHER" id="PTHR13504:SF35">
    <property type="entry name" value="PROTEIN ADENYLYLTRANSFERASE SOFIC"/>
    <property type="match status" value="1"/>
</dbReference>
<dbReference type="PROSITE" id="PS51459">
    <property type="entry name" value="FIDO"/>
    <property type="match status" value="1"/>
</dbReference>
<keyword evidence="1" id="KW-0547">Nucleotide-binding</keyword>
<dbReference type="PANTHER" id="PTHR13504">
    <property type="entry name" value="FIDO DOMAIN-CONTAINING PROTEIN DDB_G0283145"/>
    <property type="match status" value="1"/>
</dbReference>
<dbReference type="InterPro" id="IPR036390">
    <property type="entry name" value="WH_DNA-bd_sf"/>
</dbReference>
<dbReference type="InterPro" id="IPR048770">
    <property type="entry name" value="SoFic-like_C"/>
</dbReference>
<dbReference type="InterPro" id="IPR003812">
    <property type="entry name" value="Fido"/>
</dbReference>
<dbReference type="SUPFAM" id="SSF140931">
    <property type="entry name" value="Fic-like"/>
    <property type="match status" value="1"/>
</dbReference>
<feature type="binding site" evidence="1">
    <location>
        <position position="232"/>
    </location>
    <ligand>
        <name>ATP</name>
        <dbReference type="ChEBI" id="CHEBI:30616"/>
    </ligand>
</feature>
<sequence>MTANDLKLLPPELNPDQSQILKQLIHSHKALAELKGFSETIPNKNILINSVTINEAKDSSEIENIITTHAELFKAISKDNYKNPNAKEVVNYRRALWRGFELIREKQLLTTNMIIEIQNTIENNKAGIRRVPGTVIKNPQTGEVIYTPPESESKIRELLNNLENYINDDRDGVDPLVKMAVIHYQFESIHPFYDGNGRTGRIINILYLVLKDILDSPILYLSKYILENKNRYYTLFKEVRENKSWDQWIIYFLKALAETARTSLNILKEINLLIEETALEMQQKVPKIYSRELLELLFIEFYTKISYIQEGLGVTRKTASNYLSTLENKGFLSSEKLGREKIYKNIRLFELIKKMNQKI</sequence>
<organism evidence="5 6">
    <name type="scientific">Halanaerobium kushneri</name>
    <dbReference type="NCBI Taxonomy" id="56779"/>
    <lineage>
        <taxon>Bacteria</taxon>
        <taxon>Bacillati</taxon>
        <taxon>Bacillota</taxon>
        <taxon>Clostridia</taxon>
        <taxon>Halanaerobiales</taxon>
        <taxon>Halanaerobiaceae</taxon>
        <taxon>Halanaerobium</taxon>
    </lineage>
</organism>
<gene>
    <name evidence="5" type="ORF">SAMN05421834_11820</name>
</gene>
<dbReference type="Gene3D" id="1.10.3290.10">
    <property type="entry name" value="Fido-like domain"/>
    <property type="match status" value="1"/>
</dbReference>
<evidence type="ECO:0000256" key="2">
    <source>
        <dbReference type="PIRSR" id="PIRSR640198-1"/>
    </source>
</evidence>
<dbReference type="InterPro" id="IPR026287">
    <property type="entry name" value="SoFic-like"/>
</dbReference>
<feature type="domain" description="Fido" evidence="4">
    <location>
        <begin position="109"/>
        <end position="254"/>
    </location>
</feature>
<dbReference type="PIRSF" id="PIRSF038925">
    <property type="entry name" value="AMP-prot_trans"/>
    <property type="match status" value="1"/>
</dbReference>
<evidence type="ECO:0000313" key="6">
    <source>
        <dbReference type="Proteomes" id="UP000185669"/>
    </source>
</evidence>
<feature type="active site" evidence="2">
    <location>
        <position position="190"/>
    </location>
</feature>
<feature type="binding site" evidence="3">
    <location>
        <begin position="194"/>
        <end position="201"/>
    </location>
    <ligand>
        <name>ATP</name>
        <dbReference type="ChEBI" id="CHEBI:30616"/>
    </ligand>
</feature>
<dbReference type="Pfam" id="PF02661">
    <property type="entry name" value="Fic"/>
    <property type="match status" value="1"/>
</dbReference>
<evidence type="ECO:0000313" key="5">
    <source>
        <dbReference type="EMBL" id="SIR26308.1"/>
    </source>
</evidence>
<dbReference type="GO" id="GO:0005524">
    <property type="term" value="F:ATP binding"/>
    <property type="evidence" value="ECO:0007669"/>
    <property type="project" value="UniProtKB-KW"/>
</dbReference>
<evidence type="ECO:0000259" key="4">
    <source>
        <dbReference type="PROSITE" id="PS51459"/>
    </source>
</evidence>
<dbReference type="SUPFAM" id="SSF46785">
    <property type="entry name" value="Winged helix' DNA-binding domain"/>
    <property type="match status" value="1"/>
</dbReference>
<dbReference type="InterPro" id="IPR036597">
    <property type="entry name" value="Fido-like_dom_sf"/>
</dbReference>
<dbReference type="InterPro" id="IPR040198">
    <property type="entry name" value="Fido_containing"/>
</dbReference>
<dbReference type="Gene3D" id="1.10.10.10">
    <property type="entry name" value="Winged helix-like DNA-binding domain superfamily/Winged helix DNA-binding domain"/>
    <property type="match status" value="1"/>
</dbReference>
<keyword evidence="1" id="KW-0067">ATP-binding</keyword>
<dbReference type="InterPro" id="IPR036388">
    <property type="entry name" value="WH-like_DNA-bd_sf"/>
</dbReference>
<dbReference type="InterPro" id="IPR025758">
    <property type="entry name" value="Fic/DOC_N"/>
</dbReference>
<feature type="binding site" evidence="1">
    <location>
        <begin position="195"/>
        <end position="201"/>
    </location>
    <ligand>
        <name>ATP</name>
        <dbReference type="ChEBI" id="CHEBI:30616"/>
    </ligand>
</feature>
<dbReference type="RefSeq" id="WP_076545576.1">
    <property type="nucleotide sequence ID" value="NZ_FTNC01000018.1"/>
</dbReference>
<proteinExistence type="predicted"/>
<reference evidence="6" key="1">
    <citation type="submission" date="2017-01" db="EMBL/GenBank/DDBJ databases">
        <authorList>
            <person name="Varghese N."/>
            <person name="Submissions S."/>
        </authorList>
    </citation>
    <scope>NUCLEOTIDE SEQUENCE [LARGE SCALE GENOMIC DNA]</scope>
    <source>
        <strain evidence="6">ATCC 700103</strain>
    </source>
</reference>
<feature type="binding site" evidence="1">
    <location>
        <position position="63"/>
    </location>
    <ligand>
        <name>ATP</name>
        <dbReference type="ChEBI" id="CHEBI:30616"/>
    </ligand>
</feature>
<evidence type="ECO:0000256" key="3">
    <source>
        <dbReference type="PIRSR" id="PIRSR640198-2"/>
    </source>
</evidence>
<dbReference type="Pfam" id="PF13784">
    <property type="entry name" value="Fic_N"/>
    <property type="match status" value="1"/>
</dbReference>
<dbReference type="EMBL" id="FTNC01000018">
    <property type="protein sequence ID" value="SIR26308.1"/>
    <property type="molecule type" value="Genomic_DNA"/>
</dbReference>
<dbReference type="Pfam" id="PF21248">
    <property type="entry name" value="SoFic-like_C"/>
    <property type="match status" value="1"/>
</dbReference>
<keyword evidence="6" id="KW-1185">Reference proteome</keyword>
<evidence type="ECO:0000256" key="1">
    <source>
        <dbReference type="PIRSR" id="PIRSR038925-1"/>
    </source>
</evidence>
<dbReference type="STRING" id="56779.SAMN05421834_11820"/>
<dbReference type="OrthoDB" id="9813719at2"/>
<accession>A0A1N6ZHL9</accession>
<name>A0A1N6ZHL9_9FIRM</name>
<dbReference type="AlphaFoldDB" id="A0A1N6ZHL9"/>
<dbReference type="Proteomes" id="UP000185669">
    <property type="component" value="Unassembled WGS sequence"/>
</dbReference>